<gene>
    <name evidence="1" type="ORF">MRB53_035465</name>
</gene>
<keyword evidence="2" id="KW-1185">Reference proteome</keyword>
<protein>
    <submittedName>
        <fullName evidence="1">Uncharacterized protein</fullName>
    </submittedName>
</protein>
<comment type="caution">
    <text evidence="1">The sequence shown here is derived from an EMBL/GenBank/DDBJ whole genome shotgun (WGS) entry which is preliminary data.</text>
</comment>
<dbReference type="EMBL" id="CM056820">
    <property type="protein sequence ID" value="KAJ8616093.1"/>
    <property type="molecule type" value="Genomic_DNA"/>
</dbReference>
<reference evidence="1 2" key="1">
    <citation type="journal article" date="2022" name="Hortic Res">
        <title>A haplotype resolved chromosomal level avocado genome allows analysis of novel avocado genes.</title>
        <authorList>
            <person name="Nath O."/>
            <person name="Fletcher S.J."/>
            <person name="Hayward A."/>
            <person name="Shaw L.M."/>
            <person name="Masouleh A.K."/>
            <person name="Furtado A."/>
            <person name="Henry R.J."/>
            <person name="Mitter N."/>
        </authorList>
    </citation>
    <scope>NUCLEOTIDE SEQUENCE [LARGE SCALE GENOMIC DNA]</scope>
    <source>
        <strain evidence="2">cv. Hass</strain>
    </source>
</reference>
<accession>A0ACC2K585</accession>
<evidence type="ECO:0000313" key="2">
    <source>
        <dbReference type="Proteomes" id="UP001234297"/>
    </source>
</evidence>
<name>A0ACC2K585_PERAE</name>
<organism evidence="1 2">
    <name type="scientific">Persea americana</name>
    <name type="common">Avocado</name>
    <dbReference type="NCBI Taxonomy" id="3435"/>
    <lineage>
        <taxon>Eukaryota</taxon>
        <taxon>Viridiplantae</taxon>
        <taxon>Streptophyta</taxon>
        <taxon>Embryophyta</taxon>
        <taxon>Tracheophyta</taxon>
        <taxon>Spermatophyta</taxon>
        <taxon>Magnoliopsida</taxon>
        <taxon>Magnoliidae</taxon>
        <taxon>Laurales</taxon>
        <taxon>Lauraceae</taxon>
        <taxon>Persea</taxon>
    </lineage>
</organism>
<sequence>MDPTAPKSLERVVSQRALQMSSSFPCQVCVVGFLCGVCVTYFFQAALTSSRIVEFGFIFSNPSMAIPPSLNSMGINMSGSSDCSFIPNKLGKRVDLQISDKLDDDDKVTLLYSAWTAMLDESKNGEAEVVNVSSIPNAPHLENCALITQVNQRLDSRSENGSFPPWTIWKGLLGEQLLQPTLVTDGELMNSWNQENSGKAYPPWIVGADEDNIPLTRKVQLDLWIHQHPPNCSDPQVRFLVADWERLPGFGMGGQFAGMCGLLAIAVNEKRVLVTNYYNRADHDGCQGGSRSRWSCYFFPETSAECRDRALELMTRPEAWEQGIVKGKENYTSKEIWTGRIPRVWGNPWDYMQPTTEIDGILVTRHRKMDRRWWRAQAIRYLMRFQSKYTCGLLNTARHKAFGMKAARMVLGSLNAEWPENVVNKSQADIERFVWSNKKAWMPRPLLSLHVRMGDKAVEMKVVGFEEYMRLADRMRKRFPELNSIWLSTEMQEVIDKTRSYPHWNFYYTNVTRQFGNMLMANYEASLGRKTSTNYPLVNFLMATEADFFIGALGSTWCFLIDGMRNTGGKVMAGYLSVNKDRFWLVHVAKSRPLNFIRVCPFASFINPSSSLLYYCVSEFDRIETLRLIFSQGFFAGAN</sequence>
<proteinExistence type="predicted"/>
<dbReference type="Proteomes" id="UP001234297">
    <property type="component" value="Chromosome 12"/>
</dbReference>
<evidence type="ECO:0000313" key="1">
    <source>
        <dbReference type="EMBL" id="KAJ8616093.1"/>
    </source>
</evidence>